<accession>A0A317Q1F6</accession>
<keyword evidence="3" id="KW-0808">Transferase</keyword>
<protein>
    <submittedName>
        <fullName evidence="3">Glycosyltransferase involved in cell wall biosynthesis</fullName>
    </submittedName>
</protein>
<gene>
    <name evidence="3" type="ORF">DET45_12918</name>
</gene>
<keyword evidence="1" id="KW-1133">Transmembrane helix</keyword>
<dbReference type="GO" id="GO:0016740">
    <property type="term" value="F:transferase activity"/>
    <property type="evidence" value="ECO:0007669"/>
    <property type="project" value="UniProtKB-KW"/>
</dbReference>
<dbReference type="RefSeq" id="WP_110077027.1">
    <property type="nucleotide sequence ID" value="NZ_QGTT01000029.1"/>
</dbReference>
<evidence type="ECO:0000259" key="2">
    <source>
        <dbReference type="Pfam" id="PF00535"/>
    </source>
</evidence>
<evidence type="ECO:0000313" key="3">
    <source>
        <dbReference type="EMBL" id="PWW06866.1"/>
    </source>
</evidence>
<name>A0A317Q1F6_9GAMM</name>
<comment type="caution">
    <text evidence="3">The sequence shown here is derived from an EMBL/GenBank/DDBJ whole genome shotgun (WGS) entry which is preliminary data.</text>
</comment>
<keyword evidence="1" id="KW-0812">Transmembrane</keyword>
<evidence type="ECO:0000256" key="1">
    <source>
        <dbReference type="SAM" id="Phobius"/>
    </source>
</evidence>
<dbReference type="InterPro" id="IPR001173">
    <property type="entry name" value="Glyco_trans_2-like"/>
</dbReference>
<dbReference type="AlphaFoldDB" id="A0A317Q1F6"/>
<dbReference type="SUPFAM" id="SSF53448">
    <property type="entry name" value="Nucleotide-diphospho-sugar transferases"/>
    <property type="match status" value="1"/>
</dbReference>
<dbReference type="InterPro" id="IPR029044">
    <property type="entry name" value="Nucleotide-diphossugar_trans"/>
</dbReference>
<dbReference type="Pfam" id="PF00535">
    <property type="entry name" value="Glycos_transf_2"/>
    <property type="match status" value="1"/>
</dbReference>
<proteinExistence type="predicted"/>
<feature type="transmembrane region" description="Helical" evidence="1">
    <location>
        <begin position="284"/>
        <end position="309"/>
    </location>
</feature>
<keyword evidence="4" id="KW-1185">Reference proteome</keyword>
<evidence type="ECO:0000313" key="4">
    <source>
        <dbReference type="Proteomes" id="UP000246964"/>
    </source>
</evidence>
<dbReference type="InterPro" id="IPR050834">
    <property type="entry name" value="Glycosyltransf_2"/>
</dbReference>
<keyword evidence="1" id="KW-0472">Membrane</keyword>
<dbReference type="PANTHER" id="PTHR43685:SF2">
    <property type="entry name" value="GLYCOSYLTRANSFERASE 2-LIKE DOMAIN-CONTAINING PROTEIN"/>
    <property type="match status" value="1"/>
</dbReference>
<reference evidence="3 4" key="1">
    <citation type="submission" date="2018-05" db="EMBL/GenBank/DDBJ databases">
        <title>Freshwater and sediment microbial communities from various areas in North America, analyzing microbe dynamics in response to fracking.</title>
        <authorList>
            <person name="Lamendella R."/>
        </authorList>
    </citation>
    <scope>NUCLEOTIDE SEQUENCE [LARGE SCALE GENOMIC DNA]</scope>
    <source>
        <strain evidence="3 4">125B1</strain>
    </source>
</reference>
<dbReference type="PANTHER" id="PTHR43685">
    <property type="entry name" value="GLYCOSYLTRANSFERASE"/>
    <property type="match status" value="1"/>
</dbReference>
<organism evidence="3 4">
    <name type="scientific">Pseudidiomarina maritima</name>
    <dbReference type="NCBI Taxonomy" id="519453"/>
    <lineage>
        <taxon>Bacteria</taxon>
        <taxon>Pseudomonadati</taxon>
        <taxon>Pseudomonadota</taxon>
        <taxon>Gammaproteobacteria</taxon>
        <taxon>Alteromonadales</taxon>
        <taxon>Idiomarinaceae</taxon>
        <taxon>Pseudidiomarina</taxon>
    </lineage>
</organism>
<dbReference type="CDD" id="cd00761">
    <property type="entry name" value="Glyco_tranf_GTA_type"/>
    <property type="match status" value="1"/>
</dbReference>
<dbReference type="Gene3D" id="3.90.550.10">
    <property type="entry name" value="Spore Coat Polysaccharide Biosynthesis Protein SpsA, Chain A"/>
    <property type="match status" value="1"/>
</dbReference>
<dbReference type="OrthoDB" id="396512at2"/>
<feature type="domain" description="Glycosyltransferase 2-like" evidence="2">
    <location>
        <begin position="5"/>
        <end position="153"/>
    </location>
</feature>
<dbReference type="Proteomes" id="UP000246964">
    <property type="component" value="Unassembled WGS sequence"/>
</dbReference>
<dbReference type="EMBL" id="QGTT01000029">
    <property type="protein sequence ID" value="PWW06866.1"/>
    <property type="molecule type" value="Genomic_DNA"/>
</dbReference>
<sequence>MSVAVVVPFLNRYESFRRLVNSIENQTHSISELFIVDNGSKFEQVEYVFDVITNGSFENIDNIFLVSSLTPFNGNKARNTGLDMARSRYVAFLDSDDWWEPFHIESSIRELESANNNQAAVFSGAFVHDGKNQVHEIKSRSLFVNENPIDFLNSKNCIAQTSSYVINRAKLNRDVRWDETLSRHQDFDFFISVQMLSNGWLFKKTTTTHIDWRPSDFKSKIKKFDFIFLFYKKWFFLAKNSRKAQLNLLLLLLINKAKYSIADSDLNRSLYILRSLVSHSDRSFALRCLLLLLINVGFYPSVFFVRLLLGIRNKILNRDN</sequence>